<dbReference type="OrthoDB" id="6243211at2759"/>
<dbReference type="EMBL" id="CAJHNH020000624">
    <property type="protein sequence ID" value="CAG5118877.1"/>
    <property type="molecule type" value="Genomic_DNA"/>
</dbReference>
<dbReference type="PANTHER" id="PTHR28624">
    <property type="entry name" value="COILED-COIL DOMAIN-CONTAINING PROTEIN 51"/>
    <property type="match status" value="1"/>
</dbReference>
<protein>
    <submittedName>
        <fullName evidence="3">Uncharacterized protein</fullName>
    </submittedName>
</protein>
<feature type="transmembrane region" description="Helical" evidence="2">
    <location>
        <begin position="199"/>
        <end position="218"/>
    </location>
</feature>
<feature type="coiled-coil region" evidence="1">
    <location>
        <begin position="92"/>
        <end position="119"/>
    </location>
</feature>
<dbReference type="AlphaFoldDB" id="A0A8S3YNV4"/>
<sequence>MAASIVICSYYNMSVKIIPEFLHRQRVLSRILHTNRIKRSCRCLSSASDTAGSGAPKNNSMLTMTTSLSSIGQNRLGRMMQLYEDVVGLTEVKLAQEKVVNAEQKFLQVQEDRRAMQQELLSVQAEVRAVGAELEKTSRTDTRYIDLVKKEHEALLLEKEMTNKIKALDKAERDFFGLLSAALRESHEKERARAEKTKYWSIIGSVIGAIIGILGSTFNNYKRMKELRAIVTESGENTAQYKALADKMVQAVFAQQSKIEEFVSSVKNLEDDGDVGQIRLIDPLFVNHSDFTQHTETLLAALQNQSEALMKSLSEIQKLLSIDQASNINDHVVYVGPELEKILQKTEDKLQAEFQKNRWVSAVAFTGLITVSVLSLFLRGSS</sequence>
<keyword evidence="1" id="KW-0175">Coiled coil</keyword>
<comment type="caution">
    <text evidence="3">The sequence shown here is derived from an EMBL/GenBank/DDBJ whole genome shotgun (WGS) entry which is preliminary data.</text>
</comment>
<keyword evidence="2" id="KW-0472">Membrane</keyword>
<evidence type="ECO:0000313" key="3">
    <source>
        <dbReference type="EMBL" id="CAG5118877.1"/>
    </source>
</evidence>
<gene>
    <name evidence="3" type="ORF">CUNI_LOCUS4435</name>
</gene>
<organism evidence="3 4">
    <name type="scientific">Candidula unifasciata</name>
    <dbReference type="NCBI Taxonomy" id="100452"/>
    <lineage>
        <taxon>Eukaryota</taxon>
        <taxon>Metazoa</taxon>
        <taxon>Spiralia</taxon>
        <taxon>Lophotrochozoa</taxon>
        <taxon>Mollusca</taxon>
        <taxon>Gastropoda</taxon>
        <taxon>Heterobranchia</taxon>
        <taxon>Euthyneura</taxon>
        <taxon>Panpulmonata</taxon>
        <taxon>Eupulmonata</taxon>
        <taxon>Stylommatophora</taxon>
        <taxon>Helicina</taxon>
        <taxon>Helicoidea</taxon>
        <taxon>Geomitridae</taxon>
        <taxon>Candidula</taxon>
    </lineage>
</organism>
<keyword evidence="4" id="KW-1185">Reference proteome</keyword>
<dbReference type="PANTHER" id="PTHR28624:SF1">
    <property type="entry name" value="MITOCHONDRIAL POTASSIUM CHANNEL"/>
    <property type="match status" value="1"/>
</dbReference>
<evidence type="ECO:0000313" key="4">
    <source>
        <dbReference type="Proteomes" id="UP000678393"/>
    </source>
</evidence>
<feature type="transmembrane region" description="Helical" evidence="2">
    <location>
        <begin position="359"/>
        <end position="378"/>
    </location>
</feature>
<reference evidence="3" key="1">
    <citation type="submission" date="2021-04" db="EMBL/GenBank/DDBJ databases">
        <authorList>
            <consortium name="Molecular Ecology Group"/>
        </authorList>
    </citation>
    <scope>NUCLEOTIDE SEQUENCE</scope>
</reference>
<name>A0A8S3YNV4_9EUPU</name>
<evidence type="ECO:0000256" key="2">
    <source>
        <dbReference type="SAM" id="Phobius"/>
    </source>
</evidence>
<keyword evidence="2" id="KW-0812">Transmembrane</keyword>
<evidence type="ECO:0000256" key="1">
    <source>
        <dbReference type="SAM" id="Coils"/>
    </source>
</evidence>
<proteinExistence type="predicted"/>
<dbReference type="Proteomes" id="UP000678393">
    <property type="component" value="Unassembled WGS sequence"/>
</dbReference>
<keyword evidence="2" id="KW-1133">Transmembrane helix</keyword>
<dbReference type="InterPro" id="IPR037660">
    <property type="entry name" value="CCDC51"/>
</dbReference>
<accession>A0A8S3YNV4</accession>